<dbReference type="EMBL" id="CAJVPT010025531">
    <property type="protein sequence ID" value="CAG8675261.1"/>
    <property type="molecule type" value="Genomic_DNA"/>
</dbReference>
<dbReference type="Proteomes" id="UP000789525">
    <property type="component" value="Unassembled WGS sequence"/>
</dbReference>
<keyword evidence="2" id="KW-1185">Reference proteome</keyword>
<accession>A0ACA9NYK7</accession>
<comment type="caution">
    <text evidence="1">The sequence shown here is derived from an EMBL/GenBank/DDBJ whole genome shotgun (WGS) entry which is preliminary data.</text>
</comment>
<protein>
    <submittedName>
        <fullName evidence="1">12522_t:CDS:1</fullName>
    </submittedName>
</protein>
<feature type="non-terminal residue" evidence="1">
    <location>
        <position position="1"/>
    </location>
</feature>
<proteinExistence type="predicted"/>
<name>A0ACA9NYK7_9GLOM</name>
<gene>
    <name evidence="1" type="ORF">ACOLOM_LOCUS9106</name>
</gene>
<organism evidence="1 2">
    <name type="scientific">Acaulospora colombiana</name>
    <dbReference type="NCBI Taxonomy" id="27376"/>
    <lineage>
        <taxon>Eukaryota</taxon>
        <taxon>Fungi</taxon>
        <taxon>Fungi incertae sedis</taxon>
        <taxon>Mucoromycota</taxon>
        <taxon>Glomeromycotina</taxon>
        <taxon>Glomeromycetes</taxon>
        <taxon>Diversisporales</taxon>
        <taxon>Acaulosporaceae</taxon>
        <taxon>Acaulospora</taxon>
    </lineage>
</organism>
<evidence type="ECO:0000313" key="1">
    <source>
        <dbReference type="EMBL" id="CAG8675261.1"/>
    </source>
</evidence>
<sequence length="67" mass="7464">TKIEYYSSSSSAPVSKALLNRCTGWVTKSDELVAARLGTVKTECDEWASFITALRRDCILFPPDDLH</sequence>
<evidence type="ECO:0000313" key="2">
    <source>
        <dbReference type="Proteomes" id="UP000789525"/>
    </source>
</evidence>
<reference evidence="1" key="1">
    <citation type="submission" date="2021-06" db="EMBL/GenBank/DDBJ databases">
        <authorList>
            <person name="Kallberg Y."/>
            <person name="Tangrot J."/>
            <person name="Rosling A."/>
        </authorList>
    </citation>
    <scope>NUCLEOTIDE SEQUENCE</scope>
    <source>
        <strain evidence="1">CL356</strain>
    </source>
</reference>